<evidence type="ECO:0000256" key="9">
    <source>
        <dbReference type="RuleBase" id="RU361169"/>
    </source>
</evidence>
<evidence type="ECO:0000256" key="8">
    <source>
        <dbReference type="PROSITE-ProRule" id="PRU10052"/>
    </source>
</evidence>
<dbReference type="GO" id="GO:0004650">
    <property type="term" value="F:polygalacturonase activity"/>
    <property type="evidence" value="ECO:0007669"/>
    <property type="project" value="InterPro"/>
</dbReference>
<dbReference type="PANTHER" id="PTHR31375">
    <property type="match status" value="1"/>
</dbReference>
<evidence type="ECO:0000256" key="4">
    <source>
        <dbReference type="ARBA" id="ARBA00022525"/>
    </source>
</evidence>
<evidence type="ECO:0000256" key="1">
    <source>
        <dbReference type="ARBA" id="ARBA00004191"/>
    </source>
</evidence>
<reference evidence="10" key="1">
    <citation type="submission" date="2020-07" db="EMBL/GenBank/DDBJ databases">
        <authorList>
            <person name="Lin J."/>
        </authorList>
    </citation>
    <scope>NUCLEOTIDE SEQUENCE</scope>
</reference>
<dbReference type="GO" id="GO:0071555">
    <property type="term" value="P:cell wall organization"/>
    <property type="evidence" value="ECO:0007669"/>
    <property type="project" value="UniProtKB-KW"/>
</dbReference>
<dbReference type="Gene3D" id="2.160.20.10">
    <property type="entry name" value="Single-stranded right-handed beta-helix, Pectin lyase-like"/>
    <property type="match status" value="1"/>
</dbReference>
<dbReference type="InterPro" id="IPR000743">
    <property type="entry name" value="Glyco_hydro_28"/>
</dbReference>
<keyword evidence="5 9" id="KW-0378">Hydrolase</keyword>
<dbReference type="EMBL" id="LR862130">
    <property type="protein sequence ID" value="CAD1829717.1"/>
    <property type="molecule type" value="Genomic_DNA"/>
</dbReference>
<evidence type="ECO:0000256" key="5">
    <source>
        <dbReference type="ARBA" id="ARBA00022801"/>
    </source>
</evidence>
<name>A0A6V7PFT3_ANACO</name>
<evidence type="ECO:0000256" key="2">
    <source>
        <dbReference type="ARBA" id="ARBA00008834"/>
    </source>
</evidence>
<sequence length="201" mass="21578">MSINSPAFSPNTDGIHIENTKTVAIFNSRISNGDDCISIGPGCSHVSIENITCGPSHGISIGSLGLHNSQACVSNITVRNSKIRHSDNGPRIKTWQGGTGAVSGVRFESIVMENVKNCIVIDRYYCLAKQCSNQTSAVYVSDVSYASIRGSYDARGVPVRFACSDAVACTDIAMSDVELLPYQGEMVADPFCWNAYGPWTQ</sequence>
<keyword evidence="6 9" id="KW-0326">Glycosidase</keyword>
<keyword evidence="7" id="KW-0961">Cell wall biogenesis/degradation</keyword>
<evidence type="ECO:0000256" key="7">
    <source>
        <dbReference type="ARBA" id="ARBA00023316"/>
    </source>
</evidence>
<dbReference type="InterPro" id="IPR011050">
    <property type="entry name" value="Pectin_lyase_fold/virulence"/>
</dbReference>
<organism evidence="10">
    <name type="scientific">Ananas comosus var. bracteatus</name>
    <name type="common">red pineapple</name>
    <dbReference type="NCBI Taxonomy" id="296719"/>
    <lineage>
        <taxon>Eukaryota</taxon>
        <taxon>Viridiplantae</taxon>
        <taxon>Streptophyta</taxon>
        <taxon>Embryophyta</taxon>
        <taxon>Tracheophyta</taxon>
        <taxon>Spermatophyta</taxon>
        <taxon>Magnoliopsida</taxon>
        <taxon>Liliopsida</taxon>
        <taxon>Poales</taxon>
        <taxon>Bromeliaceae</taxon>
        <taxon>Bromelioideae</taxon>
        <taxon>Ananas</taxon>
    </lineage>
</organism>
<evidence type="ECO:0000256" key="6">
    <source>
        <dbReference type="ARBA" id="ARBA00023295"/>
    </source>
</evidence>
<dbReference type="Pfam" id="PF00295">
    <property type="entry name" value="Glyco_hydro_28"/>
    <property type="match status" value="1"/>
</dbReference>
<evidence type="ECO:0008006" key="11">
    <source>
        <dbReference type="Google" id="ProtNLM"/>
    </source>
</evidence>
<dbReference type="SMART" id="SM00710">
    <property type="entry name" value="PbH1"/>
    <property type="match status" value="4"/>
</dbReference>
<dbReference type="InterPro" id="IPR006626">
    <property type="entry name" value="PbH1"/>
</dbReference>
<comment type="subcellular location">
    <subcellularLocation>
        <location evidence="1">Secreted</location>
        <location evidence="1">Cell wall</location>
    </subcellularLocation>
</comment>
<gene>
    <name evidence="10" type="ORF">CB5_LOCUS12928</name>
</gene>
<dbReference type="InterPro" id="IPR012334">
    <property type="entry name" value="Pectin_lyas_fold"/>
</dbReference>
<evidence type="ECO:0000313" key="10">
    <source>
        <dbReference type="EMBL" id="CAD1829717.1"/>
    </source>
</evidence>
<dbReference type="GO" id="GO:0005975">
    <property type="term" value="P:carbohydrate metabolic process"/>
    <property type="evidence" value="ECO:0007669"/>
    <property type="project" value="InterPro"/>
</dbReference>
<protein>
    <recommendedName>
        <fullName evidence="11">Polygalacturonase</fullName>
    </recommendedName>
</protein>
<feature type="active site" evidence="8">
    <location>
        <position position="57"/>
    </location>
</feature>
<evidence type="ECO:0000256" key="3">
    <source>
        <dbReference type="ARBA" id="ARBA00022512"/>
    </source>
</evidence>
<dbReference type="AlphaFoldDB" id="A0A6V7PFT3"/>
<comment type="similarity">
    <text evidence="2 9">Belongs to the glycosyl hydrolase 28 family.</text>
</comment>
<dbReference type="PROSITE" id="PS00502">
    <property type="entry name" value="POLYGALACTURONASE"/>
    <property type="match status" value="1"/>
</dbReference>
<keyword evidence="4" id="KW-0964">Secreted</keyword>
<proteinExistence type="inferred from homology"/>
<accession>A0A6V7PFT3</accession>
<dbReference type="SUPFAM" id="SSF51126">
    <property type="entry name" value="Pectin lyase-like"/>
    <property type="match status" value="1"/>
</dbReference>
<keyword evidence="3" id="KW-0134">Cell wall</keyword>